<gene>
    <name evidence="1" type="ORF">S12H4_19967</name>
</gene>
<dbReference type="EMBL" id="BARW01010054">
    <property type="protein sequence ID" value="GAI86819.1"/>
    <property type="molecule type" value="Genomic_DNA"/>
</dbReference>
<reference evidence="1" key="1">
    <citation type="journal article" date="2014" name="Front. Microbiol.">
        <title>High frequency of phylogenetically diverse reductive dehalogenase-homologous genes in deep subseafloor sedimentary metagenomes.</title>
        <authorList>
            <person name="Kawai M."/>
            <person name="Futagami T."/>
            <person name="Toyoda A."/>
            <person name="Takaki Y."/>
            <person name="Nishi S."/>
            <person name="Hori S."/>
            <person name="Arai W."/>
            <person name="Tsubouchi T."/>
            <person name="Morono Y."/>
            <person name="Uchiyama I."/>
            <person name="Ito T."/>
            <person name="Fujiyama A."/>
            <person name="Inagaki F."/>
            <person name="Takami H."/>
        </authorList>
    </citation>
    <scope>NUCLEOTIDE SEQUENCE</scope>
    <source>
        <strain evidence="1">Expedition CK06-06</strain>
    </source>
</reference>
<proteinExistence type="predicted"/>
<evidence type="ECO:0000313" key="1">
    <source>
        <dbReference type="EMBL" id="GAI86819.1"/>
    </source>
</evidence>
<accession>X1U3C9</accession>
<comment type="caution">
    <text evidence="1">The sequence shown here is derived from an EMBL/GenBank/DDBJ whole genome shotgun (WGS) entry which is preliminary data.</text>
</comment>
<protein>
    <submittedName>
        <fullName evidence="1">Uncharacterized protein</fullName>
    </submittedName>
</protein>
<name>X1U3C9_9ZZZZ</name>
<organism evidence="1">
    <name type="scientific">marine sediment metagenome</name>
    <dbReference type="NCBI Taxonomy" id="412755"/>
    <lineage>
        <taxon>unclassified sequences</taxon>
        <taxon>metagenomes</taxon>
        <taxon>ecological metagenomes</taxon>
    </lineage>
</organism>
<dbReference type="AlphaFoldDB" id="X1U3C9"/>
<sequence>MPDEPETIEYKGDQVFRIGHCQVTVKRDAEGKAHFEGDCLNKEARDELAAIFEQEAVLRINPKVILEDIAAEPKPDTRLNPTES</sequence>